<keyword evidence="1" id="KW-1133">Transmembrane helix</keyword>
<reference evidence="2 3" key="1">
    <citation type="submission" date="2016-09" db="EMBL/GenBank/DDBJ databases">
        <title>Draft Genome Sequence of four Alteromonas macleodii strains isolated from copper coupons and grown long-term at elevated copper levels.</title>
        <authorList>
            <person name="Cusick K."/>
            <person name="Dale J."/>
            <person name="Little B."/>
            <person name="Biffinger J."/>
        </authorList>
    </citation>
    <scope>NUCLEOTIDE SEQUENCE [LARGE SCALE GENOMIC DNA]</scope>
    <source>
        <strain evidence="2 3">KCP01</strain>
    </source>
</reference>
<evidence type="ECO:0000313" key="2">
    <source>
        <dbReference type="EMBL" id="OES24478.1"/>
    </source>
</evidence>
<accession>A0AB36FKL2</accession>
<dbReference type="AlphaFoldDB" id="A0AB36FKL2"/>
<evidence type="ECO:0000313" key="3">
    <source>
        <dbReference type="Proteomes" id="UP000095392"/>
    </source>
</evidence>
<keyword evidence="3" id="KW-1185">Reference proteome</keyword>
<feature type="transmembrane region" description="Helical" evidence="1">
    <location>
        <begin position="73"/>
        <end position="93"/>
    </location>
</feature>
<keyword evidence="1" id="KW-0812">Transmembrane</keyword>
<organism evidence="2 3">
    <name type="scientific">Alteromonas macleodii</name>
    <name type="common">Pseudoalteromonas macleodii</name>
    <dbReference type="NCBI Taxonomy" id="28108"/>
    <lineage>
        <taxon>Bacteria</taxon>
        <taxon>Pseudomonadati</taxon>
        <taxon>Pseudomonadota</taxon>
        <taxon>Gammaproteobacteria</taxon>
        <taxon>Alteromonadales</taxon>
        <taxon>Alteromonadaceae</taxon>
        <taxon>Alteromonas/Salinimonas group</taxon>
        <taxon>Alteromonas</taxon>
    </lineage>
</organism>
<proteinExistence type="predicted"/>
<keyword evidence="1" id="KW-0472">Membrane</keyword>
<dbReference type="RefSeq" id="WP_069945612.1">
    <property type="nucleotide sequence ID" value="NZ_MIPW01000036.1"/>
</dbReference>
<dbReference type="Proteomes" id="UP000095392">
    <property type="component" value="Unassembled WGS sequence"/>
</dbReference>
<protein>
    <submittedName>
        <fullName evidence="2">Uncharacterized protein</fullName>
    </submittedName>
</protein>
<comment type="caution">
    <text evidence="2">The sequence shown here is derived from an EMBL/GenBank/DDBJ whole genome shotgun (WGS) entry which is preliminary data.</text>
</comment>
<gene>
    <name evidence="2" type="ORF">BFV95_4745</name>
</gene>
<name>A0AB36FKL2_ALTMA</name>
<dbReference type="EMBL" id="MIPY01000061">
    <property type="protein sequence ID" value="OES24478.1"/>
    <property type="molecule type" value="Genomic_DNA"/>
</dbReference>
<sequence>MSYGGVAAAVAVSNERQQAYRDGIKSAIHGMERNAAAIDPRFSAHKDRWLDGYDDLINGKVFSRWQPRKKSSTWDRVLFVAFVIGFIVVMSIVE</sequence>
<evidence type="ECO:0000256" key="1">
    <source>
        <dbReference type="SAM" id="Phobius"/>
    </source>
</evidence>